<keyword evidence="2" id="KW-1185">Reference proteome</keyword>
<name>A0A2H3BQ32_9AGAR</name>
<sequence length="519" mass="58522">MYIAFIGSFVHVVALILRRIILITAHKNTTEFGTCRAMLTDNAHDTSLPQELVDLIVDFLEEEPLSLRACALAGHCFLQRCRMHLFRTVRFTDDSSSRCFLPLLLSPQIPPLVKEILVVGSGTTTKSQWITSDDILSPILDSFVNVEAVGILSCRFGSVTTIQKLRTLSSKAVNMLRLDMLQFERTGDFFSLLQCFPSLRHLLLGSVYVRFNERHPVPHSQPVLLETLEVPFHLSLTSVPTVGLLLDPQSPITLSHLKSLRIARLSLNDLPIIISLVEASRAMLVDLFLGPIRMVSASELGLTIHPTILPLYHLRFLQIQISDGVLHRRLFKWWTNVFQMSEQNWCLEDVTIRLRRDGSTRTFHDTNQWSLLDAAFTRSCMRELRAVKINISFPPRSLATQELPGLIRHACPSMVAKALLHVELNSMLVANNGISVWPSGPVPVILAVNKCLIGWDMLYHWGRSAPDHPPAEFSTNKAVTRSWYLAKYHNSTSRLRFHGLCCLTSAYATTVPNTFELLC</sequence>
<accession>A0A2H3BQ32</accession>
<organism evidence="1 2">
    <name type="scientific">Armillaria solidipes</name>
    <dbReference type="NCBI Taxonomy" id="1076256"/>
    <lineage>
        <taxon>Eukaryota</taxon>
        <taxon>Fungi</taxon>
        <taxon>Dikarya</taxon>
        <taxon>Basidiomycota</taxon>
        <taxon>Agaricomycotina</taxon>
        <taxon>Agaricomycetes</taxon>
        <taxon>Agaricomycetidae</taxon>
        <taxon>Agaricales</taxon>
        <taxon>Marasmiineae</taxon>
        <taxon>Physalacriaceae</taxon>
        <taxon>Armillaria</taxon>
    </lineage>
</organism>
<evidence type="ECO:0000313" key="2">
    <source>
        <dbReference type="Proteomes" id="UP000218334"/>
    </source>
</evidence>
<dbReference type="Proteomes" id="UP000218334">
    <property type="component" value="Unassembled WGS sequence"/>
</dbReference>
<proteinExistence type="predicted"/>
<protein>
    <submittedName>
        <fullName evidence="1">Uncharacterized protein</fullName>
    </submittedName>
</protein>
<gene>
    <name evidence="1" type="ORF">ARMSODRAFT_709510</name>
</gene>
<evidence type="ECO:0000313" key="1">
    <source>
        <dbReference type="EMBL" id="PBK72985.1"/>
    </source>
</evidence>
<dbReference type="EMBL" id="KZ293421">
    <property type="protein sequence ID" value="PBK72985.1"/>
    <property type="molecule type" value="Genomic_DNA"/>
</dbReference>
<reference evidence="2" key="1">
    <citation type="journal article" date="2017" name="Nat. Ecol. Evol.">
        <title>Genome expansion and lineage-specific genetic innovations in the forest pathogenic fungi Armillaria.</title>
        <authorList>
            <person name="Sipos G."/>
            <person name="Prasanna A.N."/>
            <person name="Walter M.C."/>
            <person name="O'Connor E."/>
            <person name="Balint B."/>
            <person name="Krizsan K."/>
            <person name="Kiss B."/>
            <person name="Hess J."/>
            <person name="Varga T."/>
            <person name="Slot J."/>
            <person name="Riley R."/>
            <person name="Boka B."/>
            <person name="Rigling D."/>
            <person name="Barry K."/>
            <person name="Lee J."/>
            <person name="Mihaltcheva S."/>
            <person name="LaButti K."/>
            <person name="Lipzen A."/>
            <person name="Waldron R."/>
            <person name="Moloney N.M."/>
            <person name="Sperisen C."/>
            <person name="Kredics L."/>
            <person name="Vagvoelgyi C."/>
            <person name="Patrignani A."/>
            <person name="Fitzpatrick D."/>
            <person name="Nagy I."/>
            <person name="Doyle S."/>
            <person name="Anderson J.B."/>
            <person name="Grigoriev I.V."/>
            <person name="Gueldener U."/>
            <person name="Muensterkoetter M."/>
            <person name="Nagy L.G."/>
        </authorList>
    </citation>
    <scope>NUCLEOTIDE SEQUENCE [LARGE SCALE GENOMIC DNA]</scope>
    <source>
        <strain evidence="2">28-4</strain>
    </source>
</reference>
<dbReference type="AlphaFoldDB" id="A0A2H3BQ32"/>